<dbReference type="RefSeq" id="WP_109008201.1">
    <property type="nucleotide sequence ID" value="NZ_BDUD01000001.1"/>
</dbReference>
<evidence type="ECO:0000313" key="2">
    <source>
        <dbReference type="Proteomes" id="UP000245124"/>
    </source>
</evidence>
<name>A0A2R5FQN2_NOSCO</name>
<sequence>MKTKFSSLVTKSVVISFATTPVNIQTHTYKVLADLFPLLVGTEIFPEQEVHLVQLHHEIRFQINKILTSTQQSQFESILEEGGNFRDAFCAMNLSSQEQAQLRRVFQLSCIKLANLLTPQQEIKILQNLQARYRNESIKNKEIVKLLTGLLEISWQASTVLG</sequence>
<dbReference type="AlphaFoldDB" id="A0A2R5FQN2"/>
<protein>
    <submittedName>
        <fullName evidence="1">Uncharacterized protein</fullName>
    </submittedName>
</protein>
<dbReference type="Proteomes" id="UP000245124">
    <property type="component" value="Unassembled WGS sequence"/>
</dbReference>
<keyword evidence="2" id="KW-1185">Reference proteome</keyword>
<reference evidence="1 2" key="1">
    <citation type="submission" date="2017-06" db="EMBL/GenBank/DDBJ databases">
        <title>Genome sequencing of cyanobaciteial culture collection at National Institute for Environmental Studies (NIES).</title>
        <authorList>
            <person name="Hirose Y."/>
            <person name="Shimura Y."/>
            <person name="Fujisawa T."/>
            <person name="Nakamura Y."/>
            <person name="Kawachi M."/>
        </authorList>
    </citation>
    <scope>NUCLEOTIDE SEQUENCE [LARGE SCALE GENOMIC DNA]</scope>
    <source>
        <strain evidence="1 2">NIES-4072</strain>
    </source>
</reference>
<dbReference type="OrthoDB" id="9888428at2"/>
<accession>A0A2R5FQN2</accession>
<gene>
    <name evidence="1" type="ORF">NIES4072_17850</name>
</gene>
<proteinExistence type="predicted"/>
<comment type="caution">
    <text evidence="1">The sequence shown here is derived from an EMBL/GenBank/DDBJ whole genome shotgun (WGS) entry which is preliminary data.</text>
</comment>
<evidence type="ECO:0000313" key="1">
    <source>
        <dbReference type="EMBL" id="GBG18121.1"/>
    </source>
</evidence>
<dbReference type="EMBL" id="BDUD01000001">
    <property type="protein sequence ID" value="GBG18121.1"/>
    <property type="molecule type" value="Genomic_DNA"/>
</dbReference>
<organism evidence="1 2">
    <name type="scientific">Nostoc commune NIES-4072</name>
    <dbReference type="NCBI Taxonomy" id="2005467"/>
    <lineage>
        <taxon>Bacteria</taxon>
        <taxon>Bacillati</taxon>
        <taxon>Cyanobacteriota</taxon>
        <taxon>Cyanophyceae</taxon>
        <taxon>Nostocales</taxon>
        <taxon>Nostocaceae</taxon>
        <taxon>Nostoc</taxon>
    </lineage>
</organism>